<sequence>MKIIFAAVVCMLVAMVIEPIESYCFAGRPKVSMTGGKFEVWCDGPHGIMKPGQVTRDNCEECHCTFLHFNCCGIGYKAGAFMIPGCEIQKLDNCCYQFVKSSNSSIPCTEVECPKPFKP</sequence>
<feature type="chain" id="PRO_5043011233" evidence="1">
    <location>
        <begin position="23"/>
        <end position="119"/>
    </location>
</feature>
<comment type="caution">
    <text evidence="2">The sequence shown here is derived from an EMBL/GenBank/DDBJ whole genome shotgun (WGS) entry which is preliminary data.</text>
</comment>
<feature type="signal peptide" evidence="1">
    <location>
        <begin position="1"/>
        <end position="22"/>
    </location>
</feature>
<gene>
    <name evidence="2" type="ORF">SNE40_001514</name>
</gene>
<dbReference type="AlphaFoldDB" id="A0AAN8QI45"/>
<accession>A0AAN8QI45</accession>
<protein>
    <submittedName>
        <fullName evidence="2">Uncharacterized protein</fullName>
    </submittedName>
</protein>
<proteinExistence type="predicted"/>
<keyword evidence="1" id="KW-0732">Signal</keyword>
<organism evidence="2 3">
    <name type="scientific">Patella caerulea</name>
    <name type="common">Rayed Mediterranean limpet</name>
    <dbReference type="NCBI Taxonomy" id="87958"/>
    <lineage>
        <taxon>Eukaryota</taxon>
        <taxon>Metazoa</taxon>
        <taxon>Spiralia</taxon>
        <taxon>Lophotrochozoa</taxon>
        <taxon>Mollusca</taxon>
        <taxon>Gastropoda</taxon>
        <taxon>Patellogastropoda</taxon>
        <taxon>Patelloidea</taxon>
        <taxon>Patellidae</taxon>
        <taxon>Patella</taxon>
    </lineage>
</organism>
<dbReference type="EMBL" id="JAZGQO010000001">
    <property type="protein sequence ID" value="KAK6196259.1"/>
    <property type="molecule type" value="Genomic_DNA"/>
</dbReference>
<evidence type="ECO:0000256" key="1">
    <source>
        <dbReference type="SAM" id="SignalP"/>
    </source>
</evidence>
<evidence type="ECO:0000313" key="3">
    <source>
        <dbReference type="Proteomes" id="UP001347796"/>
    </source>
</evidence>
<evidence type="ECO:0000313" key="2">
    <source>
        <dbReference type="EMBL" id="KAK6196259.1"/>
    </source>
</evidence>
<dbReference type="Proteomes" id="UP001347796">
    <property type="component" value="Unassembled WGS sequence"/>
</dbReference>
<reference evidence="2 3" key="1">
    <citation type="submission" date="2024-01" db="EMBL/GenBank/DDBJ databases">
        <title>The genome of the rayed Mediterranean limpet Patella caerulea (Linnaeus, 1758).</title>
        <authorList>
            <person name="Anh-Thu Weber A."/>
            <person name="Halstead-Nussloch G."/>
        </authorList>
    </citation>
    <scope>NUCLEOTIDE SEQUENCE [LARGE SCALE GENOMIC DNA]</scope>
    <source>
        <strain evidence="2">AATW-2023a</strain>
        <tissue evidence="2">Whole specimen</tissue>
    </source>
</reference>
<keyword evidence="3" id="KW-1185">Reference proteome</keyword>
<name>A0AAN8QI45_PATCE</name>